<dbReference type="SUPFAM" id="SSF57903">
    <property type="entry name" value="FYVE/PHD zinc finger"/>
    <property type="match status" value="1"/>
</dbReference>
<dbReference type="InterPro" id="IPR013083">
    <property type="entry name" value="Znf_RING/FYVE/PHD"/>
</dbReference>
<feature type="region of interest" description="Disordered" evidence="1">
    <location>
        <begin position="283"/>
        <end position="309"/>
    </location>
</feature>
<feature type="non-terminal residue" evidence="2">
    <location>
        <position position="1"/>
    </location>
</feature>
<reference evidence="2 3" key="1">
    <citation type="journal article" name="Sci. Rep.">
        <title>Genome-scale phylogenetic analyses confirm Olpidium as the closest living zoosporic fungus to the non-flagellated, terrestrial fungi.</title>
        <authorList>
            <person name="Chang Y."/>
            <person name="Rochon D."/>
            <person name="Sekimoto S."/>
            <person name="Wang Y."/>
            <person name="Chovatia M."/>
            <person name="Sandor L."/>
            <person name="Salamov A."/>
            <person name="Grigoriev I.V."/>
            <person name="Stajich J.E."/>
            <person name="Spatafora J.W."/>
        </authorList>
    </citation>
    <scope>NUCLEOTIDE SEQUENCE [LARGE SCALE GENOMIC DNA]</scope>
    <source>
        <strain evidence="2">S191</strain>
    </source>
</reference>
<protein>
    <submittedName>
        <fullName evidence="2">Uncharacterized protein</fullName>
    </submittedName>
</protein>
<feature type="compositionally biased region" description="Low complexity" evidence="1">
    <location>
        <begin position="103"/>
        <end position="118"/>
    </location>
</feature>
<evidence type="ECO:0000313" key="3">
    <source>
        <dbReference type="Proteomes" id="UP000673691"/>
    </source>
</evidence>
<dbReference type="Proteomes" id="UP000673691">
    <property type="component" value="Unassembled WGS sequence"/>
</dbReference>
<dbReference type="Gene3D" id="3.30.40.10">
    <property type="entry name" value="Zinc/RING finger domain, C3HC4 (zinc finger)"/>
    <property type="match status" value="2"/>
</dbReference>
<proteinExistence type="predicted"/>
<dbReference type="EMBL" id="JAEFCI010001287">
    <property type="protein sequence ID" value="KAG5463009.1"/>
    <property type="molecule type" value="Genomic_DNA"/>
</dbReference>
<sequence length="394" mass="42708">NYHPLCVNIFSPKVIANILEAGVGSELAGLDWQCNDCNVCVVCSHAGDEASLLMCDGCDRGRWLCAICSQCHTCQNSKLALQHYRELFANEDSLDLAEDNPKSPGESSSEPTAPSSRSLDPPKPYPSSCFRAVQALPDLPPTTLGGNRKAPLRHTLYLTTYCFDCHGDFQAGRFCPCCLRTFGEDDGKVADEIARILRGEGGMIEGKQKLVRPRGRPKKIDAPGLSAAFIDPNMLQCARCFRWTHRRCDARTTDDAWMKGKSGVEPYRCPLCEALELKRNSAPPAPVPGAAPAATSDDIDVEGEGDRHTPLSLLRPAQHVKLTADLTAQPAVSPAFSTGANALPTVDEAKALISPELWHTLRSLMAYKSALIGVPGVPDGVKEVREAKRATRSR</sequence>
<feature type="region of interest" description="Disordered" evidence="1">
    <location>
        <begin position="95"/>
        <end position="124"/>
    </location>
</feature>
<evidence type="ECO:0000256" key="1">
    <source>
        <dbReference type="SAM" id="MobiDB-lite"/>
    </source>
</evidence>
<name>A0A8H8A0Z0_9FUNG</name>
<dbReference type="OrthoDB" id="787137at2759"/>
<dbReference type="AlphaFoldDB" id="A0A8H8A0Z0"/>
<keyword evidence="3" id="KW-1185">Reference proteome</keyword>
<evidence type="ECO:0000313" key="2">
    <source>
        <dbReference type="EMBL" id="KAG5463009.1"/>
    </source>
</evidence>
<accession>A0A8H8A0Z0</accession>
<organism evidence="2 3">
    <name type="scientific">Olpidium bornovanus</name>
    <dbReference type="NCBI Taxonomy" id="278681"/>
    <lineage>
        <taxon>Eukaryota</taxon>
        <taxon>Fungi</taxon>
        <taxon>Fungi incertae sedis</taxon>
        <taxon>Olpidiomycota</taxon>
        <taxon>Olpidiomycotina</taxon>
        <taxon>Olpidiomycetes</taxon>
        <taxon>Olpidiales</taxon>
        <taxon>Olpidiaceae</taxon>
        <taxon>Olpidium</taxon>
    </lineage>
</organism>
<comment type="caution">
    <text evidence="2">The sequence shown here is derived from an EMBL/GenBank/DDBJ whole genome shotgun (WGS) entry which is preliminary data.</text>
</comment>
<dbReference type="InterPro" id="IPR011011">
    <property type="entry name" value="Znf_FYVE_PHD"/>
</dbReference>
<gene>
    <name evidence="2" type="ORF">BJ554DRAFT_2420</name>
</gene>